<sequence>METSSQNGPRSACPACNCQLNSPDDAAITNLNPSEEYKTSVLSGLSPNVIMECAGRALSFWAYQMTQDIFYQQYLYKTLTNKYSNLSLRLEKTINDANSEIEALQQKITSLAADQDSLRRKNMEISQAYKEKSRKHLQVQEAYDKIRRRAEIGHIQQAASDEVDSSLSMAPQMGHSFGGATNHNSVEAPMRPSFGQNHRIDVATTMNASAPRSHNTFSREDGRWPRAGTNVHAETSYAPVGGLHRHAVGSSSHLSGTSTVPGHTGTPAPGPGAKRHSPGSNAPSFANNRVGLTGVGLTSGLKVSQPANMPGLDVSARRH</sequence>
<comment type="caution">
    <text evidence="3">The sequence shown here is derived from an EMBL/GenBank/DDBJ whole genome shotgun (WGS) entry which is preliminary data.</text>
</comment>
<dbReference type="GO" id="GO:0061630">
    <property type="term" value="F:ubiquitin protein ligase activity"/>
    <property type="evidence" value="ECO:0007669"/>
    <property type="project" value="InterPro"/>
</dbReference>
<gene>
    <name evidence="3" type="ORF">B0T10DRAFT_538251</name>
</gene>
<dbReference type="GO" id="GO:0007131">
    <property type="term" value="P:reciprocal meiotic recombination"/>
    <property type="evidence" value="ECO:0007669"/>
    <property type="project" value="InterPro"/>
</dbReference>
<organism evidence="3 4">
    <name type="scientific">Thelonectria olida</name>
    <dbReference type="NCBI Taxonomy" id="1576542"/>
    <lineage>
        <taxon>Eukaryota</taxon>
        <taxon>Fungi</taxon>
        <taxon>Dikarya</taxon>
        <taxon>Ascomycota</taxon>
        <taxon>Pezizomycotina</taxon>
        <taxon>Sordariomycetes</taxon>
        <taxon>Hypocreomycetidae</taxon>
        <taxon>Hypocreales</taxon>
        <taxon>Nectriaceae</taxon>
        <taxon>Thelonectria</taxon>
    </lineage>
</organism>
<dbReference type="EMBL" id="JAGPYM010000011">
    <property type="protein sequence ID" value="KAH6889104.1"/>
    <property type="molecule type" value="Genomic_DNA"/>
</dbReference>
<evidence type="ECO:0000313" key="4">
    <source>
        <dbReference type="Proteomes" id="UP000777438"/>
    </source>
</evidence>
<feature type="region of interest" description="Disordered" evidence="2">
    <location>
        <begin position="205"/>
        <end position="227"/>
    </location>
</feature>
<evidence type="ECO:0000256" key="1">
    <source>
        <dbReference type="SAM" id="Coils"/>
    </source>
</evidence>
<dbReference type="AlphaFoldDB" id="A0A9P9AQ00"/>
<evidence type="ECO:0008006" key="5">
    <source>
        <dbReference type="Google" id="ProtNLM"/>
    </source>
</evidence>
<feature type="region of interest" description="Disordered" evidence="2">
    <location>
        <begin position="242"/>
        <end position="319"/>
    </location>
</feature>
<name>A0A9P9AQ00_9HYPO</name>
<dbReference type="PANTHER" id="PTHR14305">
    <property type="entry name" value="E3 UBIQUITIN-PROTEIN LIGASE CCNB1IP1"/>
    <property type="match status" value="1"/>
</dbReference>
<dbReference type="InterPro" id="IPR042448">
    <property type="entry name" value="CCNB1IP1"/>
</dbReference>
<feature type="coiled-coil region" evidence="1">
    <location>
        <begin position="76"/>
        <end position="121"/>
    </location>
</feature>
<evidence type="ECO:0000256" key="2">
    <source>
        <dbReference type="SAM" id="MobiDB-lite"/>
    </source>
</evidence>
<dbReference type="Proteomes" id="UP000777438">
    <property type="component" value="Unassembled WGS sequence"/>
</dbReference>
<proteinExistence type="predicted"/>
<protein>
    <recommendedName>
        <fullName evidence="5">E3 ubiquitin-protein ligase CCNB1IP1</fullName>
    </recommendedName>
</protein>
<reference evidence="3 4" key="1">
    <citation type="journal article" date="2021" name="Nat. Commun.">
        <title>Genetic determinants of endophytism in the Arabidopsis root mycobiome.</title>
        <authorList>
            <person name="Mesny F."/>
            <person name="Miyauchi S."/>
            <person name="Thiergart T."/>
            <person name="Pickel B."/>
            <person name="Atanasova L."/>
            <person name="Karlsson M."/>
            <person name="Huettel B."/>
            <person name="Barry K.W."/>
            <person name="Haridas S."/>
            <person name="Chen C."/>
            <person name="Bauer D."/>
            <person name="Andreopoulos W."/>
            <person name="Pangilinan J."/>
            <person name="LaButti K."/>
            <person name="Riley R."/>
            <person name="Lipzen A."/>
            <person name="Clum A."/>
            <person name="Drula E."/>
            <person name="Henrissat B."/>
            <person name="Kohler A."/>
            <person name="Grigoriev I.V."/>
            <person name="Martin F.M."/>
            <person name="Hacquard S."/>
        </authorList>
    </citation>
    <scope>NUCLEOTIDE SEQUENCE [LARGE SCALE GENOMIC DNA]</scope>
    <source>
        <strain evidence="3 4">MPI-CAGE-CH-0241</strain>
    </source>
</reference>
<accession>A0A9P9AQ00</accession>
<feature type="compositionally biased region" description="Polar residues" evidence="2">
    <location>
        <begin position="278"/>
        <end position="287"/>
    </location>
</feature>
<dbReference type="PANTHER" id="PTHR14305:SF0">
    <property type="entry name" value="E3 UBIQUITIN-PROTEIN LIGASE CCNB1IP1"/>
    <property type="match status" value="1"/>
</dbReference>
<dbReference type="OrthoDB" id="441210at2759"/>
<feature type="compositionally biased region" description="Polar residues" evidence="2">
    <location>
        <begin position="205"/>
        <end position="216"/>
    </location>
</feature>
<feature type="compositionally biased region" description="Low complexity" evidence="2">
    <location>
        <begin position="290"/>
        <end position="301"/>
    </location>
</feature>
<keyword evidence="1" id="KW-0175">Coiled coil</keyword>
<evidence type="ECO:0000313" key="3">
    <source>
        <dbReference type="EMBL" id="KAH6889104.1"/>
    </source>
</evidence>
<dbReference type="GO" id="GO:0000795">
    <property type="term" value="C:synaptonemal complex"/>
    <property type="evidence" value="ECO:0007669"/>
    <property type="project" value="InterPro"/>
</dbReference>
<keyword evidence="4" id="KW-1185">Reference proteome</keyword>
<feature type="compositionally biased region" description="Polar residues" evidence="2">
    <location>
        <begin position="249"/>
        <end position="260"/>
    </location>
</feature>